<feature type="transmembrane region" description="Helical" evidence="3">
    <location>
        <begin position="563"/>
        <end position="586"/>
    </location>
</feature>
<dbReference type="EMBL" id="CP089982">
    <property type="protein sequence ID" value="WXA90712.1"/>
    <property type="molecule type" value="Genomic_DNA"/>
</dbReference>
<protein>
    <submittedName>
        <fullName evidence="6">AAA family ATPase</fullName>
    </submittedName>
</protein>
<feature type="compositionally biased region" description="Basic and acidic residues" evidence="2">
    <location>
        <begin position="166"/>
        <end position="189"/>
    </location>
</feature>
<proteinExistence type="predicted"/>
<evidence type="ECO:0000259" key="5">
    <source>
        <dbReference type="SMART" id="SM00382"/>
    </source>
</evidence>
<dbReference type="Pfam" id="PF13191">
    <property type="entry name" value="AAA_16"/>
    <property type="match status" value="1"/>
</dbReference>
<dbReference type="Proteomes" id="UP001379533">
    <property type="component" value="Chromosome"/>
</dbReference>
<keyword evidence="7" id="KW-1185">Reference proteome</keyword>
<keyword evidence="3" id="KW-0472">Membrane</keyword>
<feature type="coiled-coil region" evidence="1">
    <location>
        <begin position="304"/>
        <end position="331"/>
    </location>
</feature>
<dbReference type="SUPFAM" id="SSF52540">
    <property type="entry name" value="P-loop containing nucleoside triphosphate hydrolases"/>
    <property type="match status" value="1"/>
</dbReference>
<organism evidence="6 7">
    <name type="scientific">Pendulispora brunnea</name>
    <dbReference type="NCBI Taxonomy" id="2905690"/>
    <lineage>
        <taxon>Bacteria</taxon>
        <taxon>Pseudomonadati</taxon>
        <taxon>Myxococcota</taxon>
        <taxon>Myxococcia</taxon>
        <taxon>Myxococcales</taxon>
        <taxon>Sorangiineae</taxon>
        <taxon>Pendulisporaceae</taxon>
        <taxon>Pendulispora</taxon>
    </lineage>
</organism>
<feature type="chain" id="PRO_5047392936" evidence="4">
    <location>
        <begin position="31"/>
        <end position="1001"/>
    </location>
</feature>
<feature type="transmembrane region" description="Helical" evidence="3">
    <location>
        <begin position="497"/>
        <end position="518"/>
    </location>
</feature>
<evidence type="ECO:0000313" key="7">
    <source>
        <dbReference type="Proteomes" id="UP001379533"/>
    </source>
</evidence>
<dbReference type="Gene3D" id="3.40.50.300">
    <property type="entry name" value="P-loop containing nucleotide triphosphate hydrolases"/>
    <property type="match status" value="1"/>
</dbReference>
<feature type="domain" description="AAA+ ATPase" evidence="5">
    <location>
        <begin position="710"/>
        <end position="819"/>
    </location>
</feature>
<feature type="transmembrane region" description="Helical" evidence="3">
    <location>
        <begin position="539"/>
        <end position="557"/>
    </location>
</feature>
<reference evidence="6 7" key="1">
    <citation type="submission" date="2021-12" db="EMBL/GenBank/DDBJ databases">
        <title>Discovery of the Pendulisporaceae a myxobacterial family with distinct sporulation behavior and unique specialized metabolism.</title>
        <authorList>
            <person name="Garcia R."/>
            <person name="Popoff A."/>
            <person name="Bader C.D."/>
            <person name="Loehr J."/>
            <person name="Walesch S."/>
            <person name="Walt C."/>
            <person name="Boldt J."/>
            <person name="Bunk B."/>
            <person name="Haeckl F.J.F.P.J."/>
            <person name="Gunesch A.P."/>
            <person name="Birkelbach J."/>
            <person name="Nuebel U."/>
            <person name="Pietschmann T."/>
            <person name="Bach T."/>
            <person name="Mueller R."/>
        </authorList>
    </citation>
    <scope>NUCLEOTIDE SEQUENCE [LARGE SCALE GENOMIC DNA]</scope>
    <source>
        <strain evidence="6 7">MSr12523</strain>
    </source>
</reference>
<feature type="region of interest" description="Disordered" evidence="2">
    <location>
        <begin position="154"/>
        <end position="189"/>
    </location>
</feature>
<evidence type="ECO:0000256" key="3">
    <source>
        <dbReference type="SAM" id="Phobius"/>
    </source>
</evidence>
<keyword evidence="3" id="KW-0812">Transmembrane</keyword>
<keyword evidence="1" id="KW-0175">Coiled coil</keyword>
<evidence type="ECO:0000256" key="4">
    <source>
        <dbReference type="SAM" id="SignalP"/>
    </source>
</evidence>
<feature type="transmembrane region" description="Helical" evidence="3">
    <location>
        <begin position="472"/>
        <end position="491"/>
    </location>
</feature>
<feature type="signal peptide" evidence="4">
    <location>
        <begin position="1"/>
        <end position="30"/>
    </location>
</feature>
<evidence type="ECO:0000256" key="2">
    <source>
        <dbReference type="SAM" id="MobiDB-lite"/>
    </source>
</evidence>
<feature type="transmembrane region" description="Helical" evidence="3">
    <location>
        <begin position="409"/>
        <end position="426"/>
    </location>
</feature>
<keyword evidence="4" id="KW-0732">Signal</keyword>
<gene>
    <name evidence="6" type="ORF">LZC95_30195</name>
</gene>
<dbReference type="InterPro" id="IPR041664">
    <property type="entry name" value="AAA_16"/>
</dbReference>
<dbReference type="InterPro" id="IPR027417">
    <property type="entry name" value="P-loop_NTPase"/>
</dbReference>
<evidence type="ECO:0000313" key="6">
    <source>
        <dbReference type="EMBL" id="WXA90712.1"/>
    </source>
</evidence>
<dbReference type="InterPro" id="IPR003593">
    <property type="entry name" value="AAA+_ATPase"/>
</dbReference>
<dbReference type="RefSeq" id="WP_394841330.1">
    <property type="nucleotide sequence ID" value="NZ_CP089982.1"/>
</dbReference>
<accession>A0ABZ2K0L2</accession>
<name>A0ABZ2K0L2_9BACT</name>
<keyword evidence="3" id="KW-1133">Transmembrane helix</keyword>
<evidence type="ECO:0000256" key="1">
    <source>
        <dbReference type="SAM" id="Coils"/>
    </source>
</evidence>
<dbReference type="SMART" id="SM00382">
    <property type="entry name" value="AAA"/>
    <property type="match status" value="1"/>
</dbReference>
<sequence length="1001" mass="110963">MRHSVMLDRCRAVVLLAAFMAAFSVLPRAAADAGTDASVGDAGADAADAIDPALAALHQTAQQVRDLVAGKLDARTAPSSLFDVRIDDEASVDLESKRLAAMLRDVDAAARKPKATLDAGPPLWAARIELDRARLAFYGMPKAAREPLLAEHAERQKALAPPPPSEAERRERDAEQERQKALQAAREARTEVERLVSEEYARLLEVQRAQALFDKELAARKGAITQGHEETLTWQRRAREARAPGTPPQTADRTYDDVRAILRVARGHLDTALTALSSRHSDVPSAGPDPLAEIEATADEAATAREARNRVDAEARRLAAEEDRLRDARASQLLDEVDTLNRERLALLSSLSPSKRDAITGFGEIGAEQAASEWRHLVLVLRYHRHAIGQWLLAWREPARALGQSPGKSALLVIEWLLAFAAFSWLRRRTPQVLASMRERAVARDRHERLPAPSIATRTIAFVQQIHRPVEWLALAIVLAWLLPAAATGILEVQLAAVSLQWILGGALAVNIVNALASDDGTTAKRDDSAALRLRSLRLVGRVVVAFGLVLVLTSRLVGEGTIYEWVLSTCWLASIPVFLVLVRWWRDIVFERASRTRKKSAFEHWVLQNRTGWKSFFAATAGGVHVFAHGAVRFVRTWIARFYLTRRVLAYLFRRELDKLGAERAEGPTSPIPEAAFDALGPDVLSSVFIATHADERVAQILARIGQGKGGIVLIVGERGMGKSTLLRHIHEQIPETVLMPVPTEGAASLEATLQTAPKALLLDDIHRLVKPVMGGLAPFDELLAMAIRHSTTTTWVFTLDEVLWLFLQRSRGRRPLFDDVVRLQPWPEEPIVELLRTRTEGAGLGPSFEHLLDKLPPNADEIDKQEALAERASRYYRLLWDYAGGNPGVALHMWRRSLGMDENGNAHVRFFQALDISDLQRLPDSAVFVLRAVLQLAPAKPADIMQATLLDAADVADTLRYAQARGYVEEHGGRYTMTWTWFRAVTTFLQRRHLLVAPR</sequence>